<feature type="domain" description="N-acetyltransferase" evidence="1">
    <location>
        <begin position="4"/>
        <end position="155"/>
    </location>
</feature>
<evidence type="ECO:0000313" key="3">
    <source>
        <dbReference type="Proteomes" id="UP000809910"/>
    </source>
</evidence>
<keyword evidence="3" id="KW-1185">Reference proteome</keyword>
<dbReference type="PANTHER" id="PTHR13538">
    <property type="entry name" value="N-ACETYLTRANSFERASE 6"/>
    <property type="match status" value="1"/>
</dbReference>
<accession>A0ABS1WC41</accession>
<dbReference type="InterPro" id="IPR000182">
    <property type="entry name" value="GNAT_dom"/>
</dbReference>
<dbReference type="InterPro" id="IPR039840">
    <property type="entry name" value="NAA80"/>
</dbReference>
<dbReference type="EMBL" id="JADWVN010000018">
    <property type="protein sequence ID" value="MBL7526922.1"/>
    <property type="molecule type" value="Genomic_DNA"/>
</dbReference>
<protein>
    <submittedName>
        <fullName evidence="2">GNAT family N-acetyltransferase</fullName>
    </submittedName>
</protein>
<dbReference type="PROSITE" id="PS51186">
    <property type="entry name" value="GNAT"/>
    <property type="match status" value="1"/>
</dbReference>
<name>A0ABS1WC41_9GAMM</name>
<evidence type="ECO:0000259" key="1">
    <source>
        <dbReference type="PROSITE" id="PS51186"/>
    </source>
</evidence>
<dbReference type="Proteomes" id="UP000809910">
    <property type="component" value="Unassembled WGS sequence"/>
</dbReference>
<dbReference type="Pfam" id="PF00583">
    <property type="entry name" value="Acetyltransf_1"/>
    <property type="match status" value="1"/>
</dbReference>
<organism evidence="2 3">
    <name type="scientific">Legionella bononiensis</name>
    <dbReference type="NCBI Taxonomy" id="2793102"/>
    <lineage>
        <taxon>Bacteria</taxon>
        <taxon>Pseudomonadati</taxon>
        <taxon>Pseudomonadota</taxon>
        <taxon>Gammaproteobacteria</taxon>
        <taxon>Legionellales</taxon>
        <taxon>Legionellaceae</taxon>
        <taxon>Legionella</taxon>
    </lineage>
</organism>
<comment type="caution">
    <text evidence="2">The sequence shown here is derived from an EMBL/GenBank/DDBJ whole genome shotgun (WGS) entry which is preliminary data.</text>
</comment>
<dbReference type="InterPro" id="IPR016181">
    <property type="entry name" value="Acyl_CoA_acyltransferase"/>
</dbReference>
<sequence length="155" mass="17595">MISIDLIKNHPNSITRCAEIWYEVLGAKWVPDIPVERVIQRFSEHLNDDTLPLTIVALDVGKPVGMCSLRENDGIRQDLKPWLGSLVVDPAYQKQGIGTMLIEAIKNKARDLGFNNLYLFAFDPTIPDYYSRLGWTVIGMDEFKGYPVTVMKILI</sequence>
<reference evidence="2 3" key="1">
    <citation type="submission" date="2020-12" db="EMBL/GenBank/DDBJ databases">
        <title>WGS of Legionella: environmental sample.</title>
        <authorList>
            <person name="Cristino S."/>
            <person name="Girolamini L."/>
            <person name="Salaris S."/>
            <person name="Pascale M.R."/>
            <person name="Mazzotta M."/>
            <person name="Orsini M."/>
            <person name="Grottola A."/>
        </authorList>
    </citation>
    <scope>NUCLEOTIDE SEQUENCE [LARGE SCALE GENOMIC DNA]</scope>
    <source>
        <strain evidence="2 3">30cs62</strain>
    </source>
</reference>
<dbReference type="CDD" id="cd04301">
    <property type="entry name" value="NAT_SF"/>
    <property type="match status" value="1"/>
</dbReference>
<proteinExistence type="predicted"/>
<dbReference type="PANTHER" id="PTHR13538:SF4">
    <property type="entry name" value="N-ALPHA-ACETYLTRANSFERASE 80"/>
    <property type="match status" value="1"/>
</dbReference>
<dbReference type="Gene3D" id="3.40.630.30">
    <property type="match status" value="1"/>
</dbReference>
<dbReference type="SUPFAM" id="SSF55729">
    <property type="entry name" value="Acyl-CoA N-acyltransferases (Nat)"/>
    <property type="match status" value="1"/>
</dbReference>
<dbReference type="RefSeq" id="WP_203108370.1">
    <property type="nucleotide sequence ID" value="NZ_JADOBG010000006.1"/>
</dbReference>
<gene>
    <name evidence="2" type="ORF">I5282_10100</name>
</gene>
<evidence type="ECO:0000313" key="2">
    <source>
        <dbReference type="EMBL" id="MBL7526922.1"/>
    </source>
</evidence>